<dbReference type="eggNOG" id="arCOG02981">
    <property type="taxonomic scope" value="Archaea"/>
</dbReference>
<dbReference type="PROSITE" id="PS51318">
    <property type="entry name" value="TAT"/>
    <property type="match status" value="1"/>
</dbReference>
<dbReference type="InterPro" id="IPR055806">
    <property type="entry name" value="DUF7382"/>
</dbReference>
<evidence type="ECO:0000313" key="4">
    <source>
        <dbReference type="Proteomes" id="UP000011599"/>
    </source>
</evidence>
<protein>
    <recommendedName>
        <fullName evidence="2">DUF7382 domain-containing protein</fullName>
    </recommendedName>
</protein>
<dbReference type="PROSITE" id="PS51257">
    <property type="entry name" value="PROKAR_LIPOPROTEIN"/>
    <property type="match status" value="1"/>
</dbReference>
<dbReference type="EMBL" id="AOHW01000028">
    <property type="protein sequence ID" value="ELY41205.1"/>
    <property type="molecule type" value="Genomic_DNA"/>
</dbReference>
<feature type="compositionally biased region" description="Acidic residues" evidence="1">
    <location>
        <begin position="30"/>
        <end position="41"/>
    </location>
</feature>
<dbReference type="Proteomes" id="UP000011599">
    <property type="component" value="Unassembled WGS sequence"/>
</dbReference>
<evidence type="ECO:0000313" key="3">
    <source>
        <dbReference type="EMBL" id="ELY41205.1"/>
    </source>
</evidence>
<feature type="domain" description="DUF7382" evidence="2">
    <location>
        <begin position="212"/>
        <end position="250"/>
    </location>
</feature>
<keyword evidence="4" id="KW-1185">Reference proteome</keyword>
<accession>L9VVJ6</accession>
<comment type="caution">
    <text evidence="3">The sequence shown here is derived from an EMBL/GenBank/DDBJ whole genome shotgun (WGS) entry which is preliminary data.</text>
</comment>
<dbReference type="STRING" id="1114856.GCA_000383975_02316"/>
<dbReference type="Pfam" id="PF24107">
    <property type="entry name" value="DUF7382"/>
    <property type="match status" value="1"/>
</dbReference>
<sequence length="312" mass="33498">MDDRISRRRLLSTAAAGSLTVGVAGCLDEFGSESSDDDEAPSDAGSGPENGNDDPSNGDETYATACEAGTGFLETTFDGEFEAASEYYPHEHLAEHDREYFVEYLEDRFADAVEDYDLTAANCAESADDHDVIEAADGELDAEVTDGEWLTYELDLEADEEAVSELIDVLALEIEGTWYAGVVDVSVSDTEVTVKIAEDDQLVDADASGEDAEVVVSVVDENGEIVPGATVIATGGSAQLEGVLDAETGAVPDDLEGTYDDLEDHQAVLNFDGRQSLRDEQDIGTVELDVLPPSDSYYIDEQPNPEIRIVRN</sequence>
<proteinExistence type="predicted"/>
<organism evidence="3 4">
    <name type="scientific">Natronorubrum tibetense GA33</name>
    <dbReference type="NCBI Taxonomy" id="1114856"/>
    <lineage>
        <taxon>Archaea</taxon>
        <taxon>Methanobacteriati</taxon>
        <taxon>Methanobacteriota</taxon>
        <taxon>Stenosarchaea group</taxon>
        <taxon>Halobacteria</taxon>
        <taxon>Halobacteriales</taxon>
        <taxon>Natrialbaceae</taxon>
        <taxon>Natronorubrum</taxon>
    </lineage>
</organism>
<reference evidence="3 4" key="1">
    <citation type="journal article" date="2014" name="PLoS Genet.">
        <title>Phylogenetically driven sequencing of extremely halophilic archaea reveals strategies for static and dynamic osmo-response.</title>
        <authorList>
            <person name="Becker E.A."/>
            <person name="Seitzer P.M."/>
            <person name="Tritt A."/>
            <person name="Larsen D."/>
            <person name="Krusor M."/>
            <person name="Yao A.I."/>
            <person name="Wu D."/>
            <person name="Madern D."/>
            <person name="Eisen J.A."/>
            <person name="Darling A.E."/>
            <person name="Facciotti M.T."/>
        </authorList>
    </citation>
    <scope>NUCLEOTIDE SEQUENCE [LARGE SCALE GENOMIC DNA]</scope>
    <source>
        <strain evidence="3 4">GA33</strain>
    </source>
</reference>
<name>L9VVJ6_9EURY</name>
<evidence type="ECO:0000256" key="1">
    <source>
        <dbReference type="SAM" id="MobiDB-lite"/>
    </source>
</evidence>
<dbReference type="PATRIC" id="fig|1114856.3.peg.1970"/>
<evidence type="ECO:0000259" key="2">
    <source>
        <dbReference type="Pfam" id="PF24107"/>
    </source>
</evidence>
<dbReference type="AlphaFoldDB" id="L9VVJ6"/>
<gene>
    <name evidence="3" type="ORF">C496_09476</name>
</gene>
<dbReference type="OrthoDB" id="300879at2157"/>
<dbReference type="RefSeq" id="WP_006089734.1">
    <property type="nucleotide sequence ID" value="NZ_AOHW01000028.1"/>
</dbReference>
<feature type="region of interest" description="Disordered" evidence="1">
    <location>
        <begin position="28"/>
        <end position="63"/>
    </location>
</feature>
<dbReference type="InterPro" id="IPR006311">
    <property type="entry name" value="TAT_signal"/>
</dbReference>